<gene>
    <name evidence="4" type="ORF">SCLCIDRAFT_695498</name>
</gene>
<evidence type="ECO:0000313" key="5">
    <source>
        <dbReference type="Proteomes" id="UP000053989"/>
    </source>
</evidence>
<evidence type="ECO:0000256" key="1">
    <source>
        <dbReference type="ARBA" id="ARBA00022737"/>
    </source>
</evidence>
<reference evidence="4 5" key="1">
    <citation type="submission" date="2014-04" db="EMBL/GenBank/DDBJ databases">
        <authorList>
            <consortium name="DOE Joint Genome Institute"/>
            <person name="Kuo A."/>
            <person name="Kohler A."/>
            <person name="Nagy L.G."/>
            <person name="Floudas D."/>
            <person name="Copeland A."/>
            <person name="Barry K.W."/>
            <person name="Cichocki N."/>
            <person name="Veneault-Fourrey C."/>
            <person name="LaButti K."/>
            <person name="Lindquist E.A."/>
            <person name="Lipzen A."/>
            <person name="Lundell T."/>
            <person name="Morin E."/>
            <person name="Murat C."/>
            <person name="Sun H."/>
            <person name="Tunlid A."/>
            <person name="Henrissat B."/>
            <person name="Grigoriev I.V."/>
            <person name="Hibbett D.S."/>
            <person name="Martin F."/>
            <person name="Nordberg H.P."/>
            <person name="Cantor M.N."/>
            <person name="Hua S.X."/>
        </authorList>
    </citation>
    <scope>NUCLEOTIDE SEQUENCE [LARGE SCALE GENOMIC DNA]</scope>
    <source>
        <strain evidence="4 5">Foug A</strain>
    </source>
</reference>
<dbReference type="InterPro" id="IPR011990">
    <property type="entry name" value="TPR-like_helical_dom_sf"/>
</dbReference>
<dbReference type="Gene3D" id="1.25.40.10">
    <property type="entry name" value="Tetratricopeptide repeat domain"/>
    <property type="match status" value="1"/>
</dbReference>
<dbReference type="HOGENOM" id="CLU_090376_1_0_1"/>
<protein>
    <submittedName>
        <fullName evidence="4">Uncharacterized protein</fullName>
    </submittedName>
</protein>
<proteinExistence type="predicted"/>
<dbReference type="STRING" id="1036808.A0A0C3D3H7"/>
<dbReference type="AlphaFoldDB" id="A0A0C3D3H7"/>
<evidence type="ECO:0000256" key="2">
    <source>
        <dbReference type="ARBA" id="ARBA00022803"/>
    </source>
</evidence>
<dbReference type="PANTHER" id="PTHR22904">
    <property type="entry name" value="TPR REPEAT CONTAINING PROTEIN"/>
    <property type="match status" value="1"/>
</dbReference>
<dbReference type="Proteomes" id="UP000053989">
    <property type="component" value="Unassembled WGS sequence"/>
</dbReference>
<reference evidence="5" key="2">
    <citation type="submission" date="2015-01" db="EMBL/GenBank/DDBJ databases">
        <title>Evolutionary Origins and Diversification of the Mycorrhizal Mutualists.</title>
        <authorList>
            <consortium name="DOE Joint Genome Institute"/>
            <consortium name="Mycorrhizal Genomics Consortium"/>
            <person name="Kohler A."/>
            <person name="Kuo A."/>
            <person name="Nagy L.G."/>
            <person name="Floudas D."/>
            <person name="Copeland A."/>
            <person name="Barry K.W."/>
            <person name="Cichocki N."/>
            <person name="Veneault-Fourrey C."/>
            <person name="LaButti K."/>
            <person name="Lindquist E.A."/>
            <person name="Lipzen A."/>
            <person name="Lundell T."/>
            <person name="Morin E."/>
            <person name="Murat C."/>
            <person name="Riley R."/>
            <person name="Ohm R."/>
            <person name="Sun H."/>
            <person name="Tunlid A."/>
            <person name="Henrissat B."/>
            <person name="Grigoriev I.V."/>
            <person name="Hibbett D.S."/>
            <person name="Martin F."/>
        </authorList>
    </citation>
    <scope>NUCLEOTIDE SEQUENCE [LARGE SCALE GENOMIC DNA]</scope>
    <source>
        <strain evidence="5">Foug A</strain>
    </source>
</reference>
<accession>A0A0C3D3H7</accession>
<dbReference type="SUPFAM" id="SSF48452">
    <property type="entry name" value="TPR-like"/>
    <property type="match status" value="1"/>
</dbReference>
<evidence type="ECO:0000313" key="4">
    <source>
        <dbReference type="EMBL" id="KIM50969.1"/>
    </source>
</evidence>
<feature type="compositionally biased region" description="Low complexity" evidence="3">
    <location>
        <begin position="1"/>
        <end position="10"/>
    </location>
</feature>
<dbReference type="PANTHER" id="PTHR22904:SF523">
    <property type="entry name" value="STRESS-INDUCED-PHOSPHOPROTEIN 1"/>
    <property type="match status" value="1"/>
</dbReference>
<dbReference type="InParanoid" id="A0A0C3D3H7"/>
<dbReference type="GO" id="GO:0051879">
    <property type="term" value="F:Hsp90 protein binding"/>
    <property type="evidence" value="ECO:0007669"/>
    <property type="project" value="TreeGrafter"/>
</dbReference>
<sequence>MAQSCCQQPHSHQHAHGHAQPNAPQMMAPQIDPAVQARIDANFRPVDLAIGGPALAFAFCQNHKREKCTDCNVDFSSLNRISKIFITNPNLRCPPPPTVVQQKLSQAVTNTKDEGNNLYKVGKHKEALAKYNFAANIAVQRPPWENSALFREELSTVVSNRSAALFELGDYLGALVDAETVVAIRRNWAKGHFRKAKALVGIGRLEEAKEAVSLGLQFEPNNAELNSYMAELQKTMQETGSKNADVTSVSAIPGAA</sequence>
<evidence type="ECO:0000256" key="3">
    <source>
        <dbReference type="SAM" id="MobiDB-lite"/>
    </source>
</evidence>
<feature type="region of interest" description="Disordered" evidence="3">
    <location>
        <begin position="1"/>
        <end position="26"/>
    </location>
</feature>
<dbReference type="OrthoDB" id="433738at2759"/>
<keyword evidence="1" id="KW-0677">Repeat</keyword>
<keyword evidence="5" id="KW-1185">Reference proteome</keyword>
<name>A0A0C3D3H7_9AGAM</name>
<keyword evidence="2" id="KW-0802">TPR repeat</keyword>
<dbReference type="EMBL" id="KN822301">
    <property type="protein sequence ID" value="KIM50969.1"/>
    <property type="molecule type" value="Genomic_DNA"/>
</dbReference>
<organism evidence="4 5">
    <name type="scientific">Scleroderma citrinum Foug A</name>
    <dbReference type="NCBI Taxonomy" id="1036808"/>
    <lineage>
        <taxon>Eukaryota</taxon>
        <taxon>Fungi</taxon>
        <taxon>Dikarya</taxon>
        <taxon>Basidiomycota</taxon>
        <taxon>Agaricomycotina</taxon>
        <taxon>Agaricomycetes</taxon>
        <taxon>Agaricomycetidae</taxon>
        <taxon>Boletales</taxon>
        <taxon>Sclerodermatineae</taxon>
        <taxon>Sclerodermataceae</taxon>
        <taxon>Scleroderma</taxon>
    </lineage>
</organism>